<dbReference type="GO" id="GO:0005737">
    <property type="term" value="C:cytoplasm"/>
    <property type="evidence" value="ECO:0007669"/>
    <property type="project" value="TreeGrafter"/>
</dbReference>
<dbReference type="PANTHER" id="PTHR11977">
    <property type="entry name" value="VILLIN"/>
    <property type="match status" value="1"/>
</dbReference>
<sequence>MESSPSAAHRRIFDLPSKPEAGLAEWASKIKAMQRQVDEDEELEHKRLEEEIQASRMARLRRSAGNSQGSIDLSTSEYGRVLKADAAQSSDNDASTSDRQQAQDDALRKLTGVARAPSTHRPTPGLVRAHTGTSAAPMSLAAFMGGKATGPRLTRHAPQQDAHDPTQFEQRTSISSPHPVFGRGGVAMPGMVGRAASTAGFRREREKSASVSNNVTGVRGRRLSTSSAVKSIVQKVEEEALAAQKTGSPPLSRKRTNSIPSGNASSKTPPFAHSHWRESIARTPTGSRSISVSPGLRSSTPNQDRSTPTKPHHALEPMSAPPKVTSYPDMQSPLWSSTPLSTPPKPSITTPSLAKPIQRMPRPTLGPQLSLSHNPSPAFLRAPPPKDPTPSISRLQGRGFVRSMVQASSQLSGGSPSVPPQSERSERKDPAVRKSAPVLERWQSNVTGSAPSPPVISPKPAAMRKPRTADPSSSVAPVPTALKMVQSDETGRSSNHATSSPSAHADAVLSASANDIGPEPHTRPAGVGSATTMISYIKPIKTGDGSAPNAAAPAPWTPVGPGVDELGMRVWAGNGHKSRSRSKSREGARAARKESKGGAGKPLSHLTKDRARKPRKARGMHQSGELQERSVNEESGVHILHSETPALPGLISAERVPEHVVTLPTDDVAATPPGDNSTIKPASPPKNAFDDDFAPTVRPHVPVKPPQLTDVVIPPPQLENRLSRTPSPNSAVSKERAPASPARHRRIPSTGNRATVMDVAQAFQEQVAREFLPIDAPAASPIEQELHNDSGSRRDAPPDPQPQSDVKAAVANLGNKNLSRPEHSSDKRKSSYERYSAIIMPPLPEEKTPVASPAGTLSRMDISLTQVFVDQKQPSPEEAPTAEPISPAQGDMETLVQNENAFIHIDEVGQPLPEVDIPALLQAERPTSGPDADVQTISVEVMSVVGNSATAINQNTHIFYDSETLAVIHRAKSRSTGLASTKVWAWRGKNGKIGEREEKKLHELARRYGTTLVMVHQYCEPDDFVIVLGGQLVTRQGTRTHWSSENTAMHLIRTIGRSTFVDEVDLNIKNLCSAFSYCASLLGTFYVWYGCGSVESERRVARDYALSLASAPSAVVELTEGESDDDEMFWMILGDGDYAKADYWRWRSSATQLNPRVWSVGAVKGDNAIAVVPHLATHPTVHDLVHIVDCIWEFFVLIGSEARGKRNDIRLALSVATRMSELTASSRPFAPTVHVLILPSQIPTDLRLHFRDLDETELNQGNVPDHMNLIPAGEATEHLRRTTWGKTATQDPTMLPLGVHTSDLSDS</sequence>
<organism evidence="3 4">
    <name type="scientific">Wolfiporia cocos (strain MD-104)</name>
    <name type="common">Brown rot fungus</name>
    <dbReference type="NCBI Taxonomy" id="742152"/>
    <lineage>
        <taxon>Eukaryota</taxon>
        <taxon>Fungi</taxon>
        <taxon>Dikarya</taxon>
        <taxon>Basidiomycota</taxon>
        <taxon>Agaricomycotina</taxon>
        <taxon>Agaricomycetes</taxon>
        <taxon>Polyporales</taxon>
        <taxon>Phaeolaceae</taxon>
        <taxon>Wolfiporia</taxon>
    </lineage>
</organism>
<dbReference type="GO" id="GO:0051015">
    <property type="term" value="F:actin filament binding"/>
    <property type="evidence" value="ECO:0007669"/>
    <property type="project" value="InterPro"/>
</dbReference>
<evidence type="ECO:0000256" key="1">
    <source>
        <dbReference type="SAM" id="MobiDB-lite"/>
    </source>
</evidence>
<feature type="compositionally biased region" description="Polar residues" evidence="1">
    <location>
        <begin position="257"/>
        <end position="268"/>
    </location>
</feature>
<dbReference type="OMA" id="AFFEIYV"/>
<feature type="compositionally biased region" description="Low complexity" evidence="1">
    <location>
        <begin position="84"/>
        <end position="98"/>
    </location>
</feature>
<feature type="compositionally biased region" description="Polar residues" evidence="1">
    <location>
        <begin position="282"/>
        <end position="309"/>
    </location>
</feature>
<gene>
    <name evidence="3" type="ORF">WOLCODRAFT_138664</name>
</gene>
<feature type="domain" description="DUF7904" evidence="2">
    <location>
        <begin position="945"/>
        <end position="1036"/>
    </location>
</feature>
<dbReference type="GO" id="GO:0005546">
    <property type="term" value="F:phosphatidylinositol-4,5-bisphosphate binding"/>
    <property type="evidence" value="ECO:0007669"/>
    <property type="project" value="TreeGrafter"/>
</dbReference>
<feature type="region of interest" description="Disordered" evidence="1">
    <location>
        <begin position="82"/>
        <end position="103"/>
    </location>
</feature>
<feature type="region of interest" description="Disordered" evidence="1">
    <location>
        <begin position="572"/>
        <end position="634"/>
    </location>
</feature>
<dbReference type="STRING" id="742152.A0A2H3JNZ6"/>
<keyword evidence="4" id="KW-1185">Reference proteome</keyword>
<feature type="region of interest" description="Disordered" evidence="1">
    <location>
        <begin position="700"/>
        <end position="753"/>
    </location>
</feature>
<feature type="region of interest" description="Disordered" evidence="1">
    <location>
        <begin position="666"/>
        <end position="686"/>
    </location>
</feature>
<dbReference type="GO" id="GO:0051014">
    <property type="term" value="P:actin filament severing"/>
    <property type="evidence" value="ECO:0007669"/>
    <property type="project" value="TreeGrafter"/>
</dbReference>
<protein>
    <recommendedName>
        <fullName evidence="2">DUF7904 domain-containing protein</fullName>
    </recommendedName>
</protein>
<feature type="region of interest" description="Disordered" evidence="1">
    <location>
        <begin position="152"/>
        <end position="178"/>
    </location>
</feature>
<evidence type="ECO:0000313" key="4">
    <source>
        <dbReference type="Proteomes" id="UP000218811"/>
    </source>
</evidence>
<evidence type="ECO:0000259" key="2">
    <source>
        <dbReference type="Pfam" id="PF25480"/>
    </source>
</evidence>
<reference evidence="3 4" key="1">
    <citation type="journal article" date="2012" name="Science">
        <title>The Paleozoic origin of enzymatic lignin decomposition reconstructed from 31 fungal genomes.</title>
        <authorList>
            <person name="Floudas D."/>
            <person name="Binder M."/>
            <person name="Riley R."/>
            <person name="Barry K."/>
            <person name="Blanchette R.A."/>
            <person name="Henrissat B."/>
            <person name="Martinez A.T."/>
            <person name="Otillar R."/>
            <person name="Spatafora J.W."/>
            <person name="Yadav J.S."/>
            <person name="Aerts A."/>
            <person name="Benoit I."/>
            <person name="Boyd A."/>
            <person name="Carlson A."/>
            <person name="Copeland A."/>
            <person name="Coutinho P.M."/>
            <person name="de Vries R.P."/>
            <person name="Ferreira P."/>
            <person name="Findley K."/>
            <person name="Foster B."/>
            <person name="Gaskell J."/>
            <person name="Glotzer D."/>
            <person name="Gorecki P."/>
            <person name="Heitman J."/>
            <person name="Hesse C."/>
            <person name="Hori C."/>
            <person name="Igarashi K."/>
            <person name="Jurgens J.A."/>
            <person name="Kallen N."/>
            <person name="Kersten P."/>
            <person name="Kohler A."/>
            <person name="Kuees U."/>
            <person name="Kumar T.K.A."/>
            <person name="Kuo A."/>
            <person name="LaButti K."/>
            <person name="Larrondo L.F."/>
            <person name="Lindquist E."/>
            <person name="Ling A."/>
            <person name="Lombard V."/>
            <person name="Lucas S."/>
            <person name="Lundell T."/>
            <person name="Martin R."/>
            <person name="McLaughlin D.J."/>
            <person name="Morgenstern I."/>
            <person name="Morin E."/>
            <person name="Murat C."/>
            <person name="Nagy L.G."/>
            <person name="Nolan M."/>
            <person name="Ohm R.A."/>
            <person name="Patyshakuliyeva A."/>
            <person name="Rokas A."/>
            <person name="Ruiz-Duenas F.J."/>
            <person name="Sabat G."/>
            <person name="Salamov A."/>
            <person name="Samejima M."/>
            <person name="Schmutz J."/>
            <person name="Slot J.C."/>
            <person name="St John F."/>
            <person name="Stenlid J."/>
            <person name="Sun H."/>
            <person name="Sun S."/>
            <person name="Syed K."/>
            <person name="Tsang A."/>
            <person name="Wiebenga A."/>
            <person name="Young D."/>
            <person name="Pisabarro A."/>
            <person name="Eastwood D.C."/>
            <person name="Martin F."/>
            <person name="Cullen D."/>
            <person name="Grigoriev I.V."/>
            <person name="Hibbett D.S."/>
        </authorList>
    </citation>
    <scope>NUCLEOTIDE SEQUENCE [LARGE SCALE GENOMIC DNA]</scope>
    <source>
        <strain evidence="3 4">MD-104</strain>
    </source>
</reference>
<feature type="compositionally biased region" description="Basic and acidic residues" evidence="1">
    <location>
        <begin position="786"/>
        <end position="797"/>
    </location>
</feature>
<dbReference type="GO" id="GO:0015629">
    <property type="term" value="C:actin cytoskeleton"/>
    <property type="evidence" value="ECO:0007669"/>
    <property type="project" value="TreeGrafter"/>
</dbReference>
<feature type="compositionally biased region" description="Basic residues" evidence="1">
    <location>
        <begin position="610"/>
        <end position="619"/>
    </location>
</feature>
<accession>A0A2H3JNZ6</accession>
<dbReference type="PANTHER" id="PTHR11977:SF133">
    <property type="entry name" value="DUF4045 DOMAIN-CONTAINING PROTEIN"/>
    <property type="match status" value="1"/>
</dbReference>
<dbReference type="GO" id="GO:0008154">
    <property type="term" value="P:actin polymerization or depolymerization"/>
    <property type="evidence" value="ECO:0007669"/>
    <property type="project" value="TreeGrafter"/>
</dbReference>
<proteinExistence type="predicted"/>
<feature type="compositionally biased region" description="Polar residues" evidence="1">
    <location>
        <begin position="405"/>
        <end position="415"/>
    </location>
</feature>
<dbReference type="Gene3D" id="3.40.20.10">
    <property type="entry name" value="Severin"/>
    <property type="match status" value="1"/>
</dbReference>
<dbReference type="SUPFAM" id="SSF55753">
    <property type="entry name" value="Actin depolymerizing proteins"/>
    <property type="match status" value="1"/>
</dbReference>
<dbReference type="GO" id="GO:0051016">
    <property type="term" value="P:barbed-end actin filament capping"/>
    <property type="evidence" value="ECO:0007669"/>
    <property type="project" value="TreeGrafter"/>
</dbReference>
<dbReference type="InterPro" id="IPR057226">
    <property type="entry name" value="DUF7904"/>
</dbReference>
<feature type="region of interest" description="Disordered" evidence="1">
    <location>
        <begin position="813"/>
        <end position="832"/>
    </location>
</feature>
<feature type="compositionally biased region" description="Polar residues" evidence="1">
    <location>
        <begin position="723"/>
        <end position="732"/>
    </location>
</feature>
<feature type="compositionally biased region" description="Polar residues" evidence="1">
    <location>
        <begin position="492"/>
        <end position="502"/>
    </location>
</feature>
<dbReference type="InterPro" id="IPR007122">
    <property type="entry name" value="Villin/Gelsolin"/>
</dbReference>
<feature type="compositionally biased region" description="Basic and acidic residues" evidence="1">
    <location>
        <begin position="423"/>
        <end position="432"/>
    </location>
</feature>
<evidence type="ECO:0000313" key="3">
    <source>
        <dbReference type="EMBL" id="PCH43910.1"/>
    </source>
</evidence>
<dbReference type="Proteomes" id="UP000218811">
    <property type="component" value="Unassembled WGS sequence"/>
</dbReference>
<dbReference type="OrthoDB" id="6375767at2759"/>
<dbReference type="Pfam" id="PF25480">
    <property type="entry name" value="DUF7904"/>
    <property type="match status" value="1"/>
</dbReference>
<feature type="region of interest" description="Disordered" evidence="1">
    <location>
        <begin position="786"/>
        <end position="805"/>
    </location>
</feature>
<feature type="compositionally biased region" description="Basic and acidic residues" evidence="1">
    <location>
        <begin position="583"/>
        <end position="596"/>
    </location>
</feature>
<feature type="region of interest" description="Disordered" evidence="1">
    <location>
        <begin position="241"/>
        <end position="505"/>
    </location>
</feature>
<name>A0A2H3JNZ6_WOLCO</name>
<feature type="compositionally biased region" description="Polar residues" evidence="1">
    <location>
        <begin position="167"/>
        <end position="176"/>
    </location>
</feature>
<dbReference type="EMBL" id="KB468146">
    <property type="protein sequence ID" value="PCH43910.1"/>
    <property type="molecule type" value="Genomic_DNA"/>
</dbReference>
<dbReference type="InterPro" id="IPR029006">
    <property type="entry name" value="ADF-H/Gelsolin-like_dom_sf"/>
</dbReference>
<feature type="compositionally biased region" description="Basic and acidic residues" evidence="1">
    <location>
        <begin position="819"/>
        <end position="832"/>
    </location>
</feature>
<feature type="region of interest" description="Disordered" evidence="1">
    <location>
        <begin position="1285"/>
        <end position="1307"/>
    </location>
</feature>